<sequence length="314" mass="35149">MHPRPPPPNFSQKPAQPPPDTPLPSFGLYDILLENIQFDRESGVHESIHDLLHSPGPLGMKARRILPHLMPVMIRLEKLTLLNLLLQNDVAIAPEAVRAATEQPFEEAKMYLDLLFTHGWDINKALGATEPPVLRQLEVHSVALKPPRLLHWLLAKGADPNVSCEQLDITSLTVAVHQQDFEVVKLLLQHAEHRQNGYLVHSALQRANDAEALEMLRLLHRYRKPIDEIQWQDKKSIVYRGAFACGTPLYWACRWAKWQFALALVTLGANRDQACVKDGQCVGQTPREILVEEGAAFAAELAQGLCVAGGEDLL</sequence>
<organism evidence="2 3">
    <name type="scientific">Friedmanniomyces endolithicus</name>
    <dbReference type="NCBI Taxonomy" id="329885"/>
    <lineage>
        <taxon>Eukaryota</taxon>
        <taxon>Fungi</taxon>
        <taxon>Dikarya</taxon>
        <taxon>Ascomycota</taxon>
        <taxon>Pezizomycotina</taxon>
        <taxon>Dothideomycetes</taxon>
        <taxon>Dothideomycetidae</taxon>
        <taxon>Mycosphaerellales</taxon>
        <taxon>Teratosphaeriaceae</taxon>
        <taxon>Friedmanniomyces</taxon>
    </lineage>
</organism>
<evidence type="ECO:0008006" key="4">
    <source>
        <dbReference type="Google" id="ProtNLM"/>
    </source>
</evidence>
<dbReference type="Gene3D" id="1.25.40.20">
    <property type="entry name" value="Ankyrin repeat-containing domain"/>
    <property type="match status" value="1"/>
</dbReference>
<feature type="region of interest" description="Disordered" evidence="1">
    <location>
        <begin position="1"/>
        <end position="21"/>
    </location>
</feature>
<accession>A0AAN6G3P8</accession>
<protein>
    <recommendedName>
        <fullName evidence="4">Ankyrin</fullName>
    </recommendedName>
</protein>
<proteinExistence type="predicted"/>
<evidence type="ECO:0000256" key="1">
    <source>
        <dbReference type="SAM" id="MobiDB-lite"/>
    </source>
</evidence>
<gene>
    <name evidence="2" type="ORF">LTR82_001536</name>
</gene>
<dbReference type="InterPro" id="IPR036770">
    <property type="entry name" value="Ankyrin_rpt-contain_sf"/>
</dbReference>
<reference evidence="2" key="1">
    <citation type="submission" date="2021-12" db="EMBL/GenBank/DDBJ databases">
        <title>Black yeast isolated from Biological Soil Crust.</title>
        <authorList>
            <person name="Kurbessoian T."/>
        </authorList>
    </citation>
    <scope>NUCLEOTIDE SEQUENCE</scope>
    <source>
        <strain evidence="2">CCFEE 5208</strain>
    </source>
</reference>
<dbReference type="Proteomes" id="UP001168146">
    <property type="component" value="Unassembled WGS sequence"/>
</dbReference>
<evidence type="ECO:0000313" key="3">
    <source>
        <dbReference type="Proteomes" id="UP001168146"/>
    </source>
</evidence>
<comment type="caution">
    <text evidence="2">The sequence shown here is derived from an EMBL/GenBank/DDBJ whole genome shotgun (WGS) entry which is preliminary data.</text>
</comment>
<name>A0AAN6G3P8_9PEZI</name>
<dbReference type="EMBL" id="JASUXU010000002">
    <property type="protein sequence ID" value="KAK0328017.1"/>
    <property type="molecule type" value="Genomic_DNA"/>
</dbReference>
<dbReference type="SUPFAM" id="SSF48403">
    <property type="entry name" value="Ankyrin repeat"/>
    <property type="match status" value="1"/>
</dbReference>
<evidence type="ECO:0000313" key="2">
    <source>
        <dbReference type="EMBL" id="KAK0328017.1"/>
    </source>
</evidence>
<dbReference type="AlphaFoldDB" id="A0AAN6G3P8"/>